<keyword evidence="1" id="KW-0472">Membrane</keyword>
<feature type="transmembrane region" description="Helical" evidence="1">
    <location>
        <begin position="12"/>
        <end position="28"/>
    </location>
</feature>
<sequence>MIWWVWKRPEVMAIAWIWVMRFSCLLHLSSKDFRDDKLVFILTGGVFPFLSLGSEYDFIFVWFLGCKSTKWWGVTSFTHIPTPNEYASRQLPT</sequence>
<gene>
    <name evidence="2" type="ORF">HannXRQ_Chr16g0511011</name>
</gene>
<accession>A0A251RZ33</accession>
<dbReference type="EMBL" id="CM007905">
    <property type="protein sequence ID" value="OTF91463.1"/>
    <property type="molecule type" value="Genomic_DNA"/>
</dbReference>
<evidence type="ECO:0000313" key="3">
    <source>
        <dbReference type="Proteomes" id="UP000215914"/>
    </source>
</evidence>
<protein>
    <submittedName>
        <fullName evidence="2">Uncharacterized protein</fullName>
    </submittedName>
</protein>
<proteinExistence type="predicted"/>
<feature type="transmembrane region" description="Helical" evidence="1">
    <location>
        <begin position="40"/>
        <end position="64"/>
    </location>
</feature>
<dbReference type="AlphaFoldDB" id="A0A251RZ33"/>
<reference evidence="3" key="1">
    <citation type="journal article" date="2017" name="Nature">
        <title>The sunflower genome provides insights into oil metabolism, flowering and Asterid evolution.</title>
        <authorList>
            <person name="Badouin H."/>
            <person name="Gouzy J."/>
            <person name="Grassa C.J."/>
            <person name="Murat F."/>
            <person name="Staton S.E."/>
            <person name="Cottret L."/>
            <person name="Lelandais-Briere C."/>
            <person name="Owens G.L."/>
            <person name="Carrere S."/>
            <person name="Mayjonade B."/>
            <person name="Legrand L."/>
            <person name="Gill N."/>
            <person name="Kane N.C."/>
            <person name="Bowers J.E."/>
            <person name="Hubner S."/>
            <person name="Bellec A."/>
            <person name="Berard A."/>
            <person name="Berges H."/>
            <person name="Blanchet N."/>
            <person name="Boniface M.C."/>
            <person name="Brunel D."/>
            <person name="Catrice O."/>
            <person name="Chaidir N."/>
            <person name="Claudel C."/>
            <person name="Donnadieu C."/>
            <person name="Faraut T."/>
            <person name="Fievet G."/>
            <person name="Helmstetter N."/>
            <person name="King M."/>
            <person name="Knapp S.J."/>
            <person name="Lai Z."/>
            <person name="Le Paslier M.C."/>
            <person name="Lippi Y."/>
            <person name="Lorenzon L."/>
            <person name="Mandel J.R."/>
            <person name="Marage G."/>
            <person name="Marchand G."/>
            <person name="Marquand E."/>
            <person name="Bret-Mestries E."/>
            <person name="Morien E."/>
            <person name="Nambeesan S."/>
            <person name="Nguyen T."/>
            <person name="Pegot-Espagnet P."/>
            <person name="Pouilly N."/>
            <person name="Raftis F."/>
            <person name="Sallet E."/>
            <person name="Schiex T."/>
            <person name="Thomas J."/>
            <person name="Vandecasteele C."/>
            <person name="Vares D."/>
            <person name="Vear F."/>
            <person name="Vautrin S."/>
            <person name="Crespi M."/>
            <person name="Mangin B."/>
            <person name="Burke J.M."/>
            <person name="Salse J."/>
            <person name="Munos S."/>
            <person name="Vincourt P."/>
            <person name="Rieseberg L.H."/>
            <person name="Langlade N.B."/>
        </authorList>
    </citation>
    <scope>NUCLEOTIDE SEQUENCE [LARGE SCALE GENOMIC DNA]</scope>
    <source>
        <strain evidence="3">cv. SF193</strain>
    </source>
</reference>
<organism evidence="2 3">
    <name type="scientific">Helianthus annuus</name>
    <name type="common">Common sunflower</name>
    <dbReference type="NCBI Taxonomy" id="4232"/>
    <lineage>
        <taxon>Eukaryota</taxon>
        <taxon>Viridiplantae</taxon>
        <taxon>Streptophyta</taxon>
        <taxon>Embryophyta</taxon>
        <taxon>Tracheophyta</taxon>
        <taxon>Spermatophyta</taxon>
        <taxon>Magnoliopsida</taxon>
        <taxon>eudicotyledons</taxon>
        <taxon>Gunneridae</taxon>
        <taxon>Pentapetalae</taxon>
        <taxon>asterids</taxon>
        <taxon>campanulids</taxon>
        <taxon>Asterales</taxon>
        <taxon>Asteraceae</taxon>
        <taxon>Asteroideae</taxon>
        <taxon>Heliantheae alliance</taxon>
        <taxon>Heliantheae</taxon>
        <taxon>Helianthus</taxon>
    </lineage>
</organism>
<keyword evidence="1" id="KW-1133">Transmembrane helix</keyword>
<evidence type="ECO:0000313" key="2">
    <source>
        <dbReference type="EMBL" id="OTF91463.1"/>
    </source>
</evidence>
<dbReference type="InParanoid" id="A0A251RZ33"/>
<keyword evidence="3" id="KW-1185">Reference proteome</keyword>
<keyword evidence="1" id="KW-0812">Transmembrane</keyword>
<evidence type="ECO:0000256" key="1">
    <source>
        <dbReference type="SAM" id="Phobius"/>
    </source>
</evidence>
<name>A0A251RZ33_HELAN</name>
<dbReference type="Proteomes" id="UP000215914">
    <property type="component" value="Chromosome 16"/>
</dbReference>